<evidence type="ECO:0000313" key="5">
    <source>
        <dbReference type="Proteomes" id="UP000095409"/>
    </source>
</evidence>
<feature type="domain" description="Polyphosphate kinase-2-related" evidence="2">
    <location>
        <begin position="12"/>
        <end position="235"/>
    </location>
</feature>
<proteinExistence type="predicted"/>
<dbReference type="AlphaFoldDB" id="A0A173X6W2"/>
<evidence type="ECO:0000256" key="1">
    <source>
        <dbReference type="SAM" id="Coils"/>
    </source>
</evidence>
<dbReference type="PANTHER" id="PTHR34383">
    <property type="entry name" value="POLYPHOSPHATE:AMP PHOSPHOTRANSFERASE-RELATED"/>
    <property type="match status" value="1"/>
</dbReference>
<dbReference type="GO" id="GO:0043751">
    <property type="term" value="F:polyphosphate:AMP phosphotransferase activity"/>
    <property type="evidence" value="ECO:0007669"/>
    <property type="project" value="InterPro"/>
</dbReference>
<sequence>MLKSWTPGEEPDKDEMKVQLEKTRNRLYDLQMKIKEHKLPVLVLFEGWSAAGKGSMISKVIRNIDPRFFKVATMSAPTEEEVRRPFLYRYMKQIPEEGKFTFLDSGWMEQTVKEVLNGELEGDAYERRIESIRRFERQLTDNGYLILKFFMEIDKDEQEKRMKKLLSKDDTKWRVTGFDKWQNKHYKKCENVFDRYMKDTNMSSSPWYIIDAKDKKWAELQVMDTLVSSIEVALQNQSHSVPILQNVFPLVKMPKLKDVELEGKTIDEEEYQKELKKLQAKLGELHNRLYRKRVPVIITYEGWDAAGKGGNIKRIAGALDPRGYEVQPIASPEPHEKARHYLWRFWTRLPKDGHIAIFDRTWYGRVMVERLEGFCSENDWKRAYNEMNEFEKELHDWGAVIIKFWVQIDKDTQLERFNDRQNNPEKRWKITDEDWRNREKWDQYEEAVDEMLKKTSTTFAPWHILESVDKKYARIKALKIVIEEIEKALK</sequence>
<dbReference type="Pfam" id="PF03976">
    <property type="entry name" value="PPK2"/>
    <property type="match status" value="2"/>
</dbReference>
<dbReference type="PANTHER" id="PTHR34383:SF3">
    <property type="entry name" value="POLYPHOSPHATE:AMP PHOSPHOTRANSFERASE"/>
    <property type="match status" value="1"/>
</dbReference>
<dbReference type="EMBL" id="CYZD01000001">
    <property type="protein sequence ID" value="CUN47451.1"/>
    <property type="molecule type" value="Genomic_DNA"/>
</dbReference>
<evidence type="ECO:0000313" key="3">
    <source>
        <dbReference type="EMBL" id="CUN47451.1"/>
    </source>
</evidence>
<keyword evidence="1" id="KW-0175">Coiled coil</keyword>
<keyword evidence="3" id="KW-0808">Transferase</keyword>
<dbReference type="InterPro" id="IPR022488">
    <property type="entry name" value="PPK2-related"/>
</dbReference>
<dbReference type="Gene3D" id="3.40.50.300">
    <property type="entry name" value="P-loop containing nucleotide triphosphate hydrolases"/>
    <property type="match status" value="2"/>
</dbReference>
<evidence type="ECO:0000313" key="6">
    <source>
        <dbReference type="Proteomes" id="UP000261222"/>
    </source>
</evidence>
<dbReference type="EMBL" id="QSUB01000001">
    <property type="protein sequence ID" value="RGN07127.1"/>
    <property type="molecule type" value="Genomic_DNA"/>
</dbReference>
<dbReference type="RefSeq" id="WP_055065502.1">
    <property type="nucleotide sequence ID" value="NZ_CYZD01000001.1"/>
</dbReference>
<reference evidence="4 6" key="2">
    <citation type="submission" date="2018-08" db="EMBL/GenBank/DDBJ databases">
        <title>A genome reference for cultivated species of the human gut microbiota.</title>
        <authorList>
            <person name="Zou Y."/>
            <person name="Xue W."/>
            <person name="Luo G."/>
        </authorList>
    </citation>
    <scope>NUCLEOTIDE SEQUENCE [LARGE SCALE GENOMIC DNA]</scope>
    <source>
        <strain evidence="4 6">OM06-11AA</strain>
    </source>
</reference>
<evidence type="ECO:0000313" key="4">
    <source>
        <dbReference type="EMBL" id="RGN07127.1"/>
    </source>
</evidence>
<name>A0A173X6W2_9FIRM</name>
<evidence type="ECO:0000259" key="2">
    <source>
        <dbReference type="Pfam" id="PF03976"/>
    </source>
</evidence>
<dbReference type="SUPFAM" id="SSF52540">
    <property type="entry name" value="P-loop containing nucleoside triphosphate hydrolases"/>
    <property type="match status" value="2"/>
</dbReference>
<reference evidence="3 5" key="1">
    <citation type="submission" date="2015-09" db="EMBL/GenBank/DDBJ databases">
        <authorList>
            <consortium name="Pathogen Informatics"/>
        </authorList>
    </citation>
    <scope>NUCLEOTIDE SEQUENCE [LARGE SCALE GENOMIC DNA]</scope>
    <source>
        <strain evidence="3 5">2789STDY5608837</strain>
    </source>
</reference>
<dbReference type="GO" id="GO:0006797">
    <property type="term" value="P:polyphosphate metabolic process"/>
    <property type="evidence" value="ECO:0007669"/>
    <property type="project" value="InterPro"/>
</dbReference>
<dbReference type="InterPro" id="IPR027417">
    <property type="entry name" value="P-loop_NTPase"/>
</dbReference>
<accession>A0A173X6W2</accession>
<dbReference type="Proteomes" id="UP000261222">
    <property type="component" value="Unassembled WGS sequence"/>
</dbReference>
<dbReference type="NCBIfam" id="TIGR03708">
    <property type="entry name" value="poly_P_AMP_trns"/>
    <property type="match status" value="1"/>
</dbReference>
<feature type="domain" description="Polyphosphate kinase-2-related" evidence="2">
    <location>
        <begin position="266"/>
        <end position="488"/>
    </location>
</feature>
<dbReference type="InterPro" id="IPR022489">
    <property type="entry name" value="PolyP_AMP_Tfrase"/>
</dbReference>
<dbReference type="Proteomes" id="UP000095409">
    <property type="component" value="Unassembled WGS sequence"/>
</dbReference>
<protein>
    <submittedName>
        <fullName evidence="3">Polyphosphate:AMP phosphotransferase</fullName>
    </submittedName>
</protein>
<feature type="coiled-coil region" evidence="1">
    <location>
        <begin position="261"/>
        <end position="288"/>
    </location>
</feature>
<gene>
    <name evidence="4" type="primary">pap</name>
    <name evidence="4" type="ORF">DXB81_00945</name>
    <name evidence="3" type="ORF">ERS852394_00325</name>
</gene>
<organism evidence="3 5">
    <name type="scientific">Blautia obeum</name>
    <dbReference type="NCBI Taxonomy" id="40520"/>
    <lineage>
        <taxon>Bacteria</taxon>
        <taxon>Bacillati</taxon>
        <taxon>Bacillota</taxon>
        <taxon>Clostridia</taxon>
        <taxon>Lachnospirales</taxon>
        <taxon>Lachnospiraceae</taxon>
        <taxon>Blautia</taxon>
    </lineage>
</organism>